<dbReference type="Proteomes" id="UP000642144">
    <property type="component" value="Unassembled WGS sequence"/>
</dbReference>
<evidence type="ECO:0008006" key="3">
    <source>
        <dbReference type="Google" id="ProtNLM"/>
    </source>
</evidence>
<gene>
    <name evidence="1" type="ORF">GTP69_15500</name>
</gene>
<sequence>MDEAAPHTTYELDAALNAEIVALALRRNEVPQQLVREAVAKYLLDAEYEMRRKTAFAALRHPHRDNGMFGAWRGADIDGVAYQMDLRSK</sequence>
<protein>
    <recommendedName>
        <fullName evidence="3">CopG family transcriptional regulator</fullName>
    </recommendedName>
</protein>
<evidence type="ECO:0000313" key="1">
    <source>
        <dbReference type="EMBL" id="MYN27821.1"/>
    </source>
</evidence>
<dbReference type="RefSeq" id="WP_161045825.1">
    <property type="nucleotide sequence ID" value="NZ_WWCT01000012.1"/>
</dbReference>
<proteinExistence type="predicted"/>
<comment type="caution">
    <text evidence="1">The sequence shown here is derived from an EMBL/GenBank/DDBJ whole genome shotgun (WGS) entry which is preliminary data.</text>
</comment>
<keyword evidence="2" id="KW-1185">Reference proteome</keyword>
<reference evidence="1 2" key="1">
    <citation type="submission" date="2019-12" db="EMBL/GenBank/DDBJ databases">
        <title>Novel species isolated from a subtropical stream in China.</title>
        <authorList>
            <person name="Lu H."/>
        </authorList>
    </citation>
    <scope>NUCLEOTIDE SEQUENCE [LARGE SCALE GENOMIC DNA]</scope>
    <source>
        <strain evidence="1 2">CY42W</strain>
    </source>
</reference>
<name>A0ABW9W1F2_9BURK</name>
<dbReference type="EMBL" id="WWCT01000012">
    <property type="protein sequence ID" value="MYN27821.1"/>
    <property type="molecule type" value="Genomic_DNA"/>
</dbReference>
<accession>A0ABW9W1F2</accession>
<evidence type="ECO:0000313" key="2">
    <source>
        <dbReference type="Proteomes" id="UP000642144"/>
    </source>
</evidence>
<organism evidence="1 2">
    <name type="scientific">Duganella levis</name>
    <dbReference type="NCBI Taxonomy" id="2692169"/>
    <lineage>
        <taxon>Bacteria</taxon>
        <taxon>Pseudomonadati</taxon>
        <taxon>Pseudomonadota</taxon>
        <taxon>Betaproteobacteria</taxon>
        <taxon>Burkholderiales</taxon>
        <taxon>Oxalobacteraceae</taxon>
        <taxon>Telluria group</taxon>
        <taxon>Duganella</taxon>
    </lineage>
</organism>